<keyword evidence="2" id="KW-1185">Reference proteome</keyword>
<name>A0AC61QNJ0_9BACT</name>
<protein>
    <submittedName>
        <fullName evidence="1">Uncharacterized protein</fullName>
    </submittedName>
</protein>
<dbReference type="EMBL" id="SRZC01000028">
    <property type="protein sequence ID" value="TGX80187.1"/>
    <property type="molecule type" value="Genomic_DNA"/>
</dbReference>
<sequence>MKRIKYALFLCLTLLAVSCSDSDDDTSVELNPGTDGAYTGFFDDSYRLSPYEEKDNLRAVREHFKFTCSMSSEEDNETFEVTDVLSRARYDLVLNGSSATLTITKARIVEHKYCYVVGITYTYEPGTYEFDFNGQHFVANVLSDVIMLNGRRCVDLKNYQQTTSIVKETGVGWVNGNESTYSINDYTLNVSDTQDGGKILSNGTTIFQLTKLSGGYEFRQIEPESKPLVTLARQ</sequence>
<reference evidence="1" key="1">
    <citation type="submission" date="2019-04" db="EMBL/GenBank/DDBJ databases">
        <title>Microbes associate with the intestines of laboratory mice.</title>
        <authorList>
            <person name="Navarre W."/>
            <person name="Wong E."/>
            <person name="Huang K."/>
            <person name="Tropini C."/>
            <person name="Ng K."/>
            <person name="Yu B."/>
        </authorList>
    </citation>
    <scope>NUCLEOTIDE SEQUENCE</scope>
    <source>
        <strain evidence="1">NM73_A23</strain>
    </source>
</reference>
<comment type="caution">
    <text evidence="1">The sequence shown here is derived from an EMBL/GenBank/DDBJ whole genome shotgun (WGS) entry which is preliminary data.</text>
</comment>
<evidence type="ECO:0000313" key="2">
    <source>
        <dbReference type="Proteomes" id="UP000308886"/>
    </source>
</evidence>
<accession>A0AC61QNJ0</accession>
<evidence type="ECO:0000313" key="1">
    <source>
        <dbReference type="EMBL" id="TGX80187.1"/>
    </source>
</evidence>
<dbReference type="Proteomes" id="UP000308886">
    <property type="component" value="Unassembled WGS sequence"/>
</dbReference>
<proteinExistence type="predicted"/>
<gene>
    <name evidence="1" type="ORF">E5358_13360</name>
</gene>
<organism evidence="1 2">
    <name type="scientific">Palleniella muris</name>
    <dbReference type="NCBI Taxonomy" id="3038145"/>
    <lineage>
        <taxon>Bacteria</taxon>
        <taxon>Pseudomonadati</taxon>
        <taxon>Bacteroidota</taxon>
        <taxon>Bacteroidia</taxon>
        <taxon>Bacteroidales</taxon>
        <taxon>Prevotellaceae</taxon>
        <taxon>Palleniella</taxon>
    </lineage>
</organism>